<proteinExistence type="predicted"/>
<sequence>MIVTCRMCGALEYTAVSLKLRSCYKTNLTSSQCLVIESPGVGCDYDLEQLFFWQIGSIGGEDREGWRGGCLSRVPDRVLQRRRVYEAISIPCDSPRFLEITPMTTALVHTPSSTTSISGINGKYGRRESGKLAIVVPQGLGK</sequence>
<dbReference type="AlphaFoldDB" id="A0AAE1CU06"/>
<name>A0AAE1CU06_9GAST</name>
<evidence type="ECO:0000313" key="1">
    <source>
        <dbReference type="EMBL" id="KAK3735570.1"/>
    </source>
</evidence>
<keyword evidence="2" id="KW-1185">Reference proteome</keyword>
<organism evidence="1 2">
    <name type="scientific">Elysia crispata</name>
    <name type="common">lettuce slug</name>
    <dbReference type="NCBI Taxonomy" id="231223"/>
    <lineage>
        <taxon>Eukaryota</taxon>
        <taxon>Metazoa</taxon>
        <taxon>Spiralia</taxon>
        <taxon>Lophotrochozoa</taxon>
        <taxon>Mollusca</taxon>
        <taxon>Gastropoda</taxon>
        <taxon>Heterobranchia</taxon>
        <taxon>Euthyneura</taxon>
        <taxon>Panpulmonata</taxon>
        <taxon>Sacoglossa</taxon>
        <taxon>Placobranchoidea</taxon>
        <taxon>Plakobranchidae</taxon>
        <taxon>Elysia</taxon>
    </lineage>
</organism>
<protein>
    <submittedName>
        <fullName evidence="1">Uncharacterized protein</fullName>
    </submittedName>
</protein>
<dbReference type="Proteomes" id="UP001283361">
    <property type="component" value="Unassembled WGS sequence"/>
</dbReference>
<gene>
    <name evidence="1" type="ORF">RRG08_054143</name>
</gene>
<accession>A0AAE1CU06</accession>
<reference evidence="1" key="1">
    <citation type="journal article" date="2023" name="G3 (Bethesda)">
        <title>A reference genome for the long-term kleptoplast-retaining sea slug Elysia crispata morphotype clarki.</title>
        <authorList>
            <person name="Eastman K.E."/>
            <person name="Pendleton A.L."/>
            <person name="Shaikh M.A."/>
            <person name="Suttiyut T."/>
            <person name="Ogas R."/>
            <person name="Tomko P."/>
            <person name="Gavelis G."/>
            <person name="Widhalm J.R."/>
            <person name="Wisecaver J.H."/>
        </authorList>
    </citation>
    <scope>NUCLEOTIDE SEQUENCE</scope>
    <source>
        <strain evidence="1">ECLA1</strain>
    </source>
</reference>
<comment type="caution">
    <text evidence="1">The sequence shown here is derived from an EMBL/GenBank/DDBJ whole genome shotgun (WGS) entry which is preliminary data.</text>
</comment>
<dbReference type="EMBL" id="JAWDGP010006781">
    <property type="protein sequence ID" value="KAK3735570.1"/>
    <property type="molecule type" value="Genomic_DNA"/>
</dbReference>
<evidence type="ECO:0000313" key="2">
    <source>
        <dbReference type="Proteomes" id="UP001283361"/>
    </source>
</evidence>